<dbReference type="OrthoDB" id="668540at2759"/>
<name>A0CTY2_PARTE</name>
<proteinExistence type="predicted"/>
<feature type="repeat" description="Pumilio" evidence="2">
    <location>
        <begin position="291"/>
        <end position="326"/>
    </location>
</feature>
<keyword evidence="5" id="KW-1185">Reference proteome</keyword>
<dbReference type="PANTHER" id="PTHR12537:SF12">
    <property type="entry name" value="MATERNAL PROTEIN PUMILIO"/>
    <property type="match status" value="1"/>
</dbReference>
<dbReference type="InterPro" id="IPR016024">
    <property type="entry name" value="ARM-type_fold"/>
</dbReference>
<keyword evidence="1" id="KW-0677">Repeat</keyword>
<dbReference type="Pfam" id="PF00806">
    <property type="entry name" value="PUF"/>
    <property type="match status" value="7"/>
</dbReference>
<evidence type="ECO:0000259" key="3">
    <source>
        <dbReference type="PROSITE" id="PS50303"/>
    </source>
</evidence>
<accession>A0CTY2</accession>
<feature type="repeat" description="Pumilio" evidence="2">
    <location>
        <begin position="399"/>
        <end position="435"/>
    </location>
</feature>
<dbReference type="PANTHER" id="PTHR12537">
    <property type="entry name" value="RNA BINDING PROTEIN PUMILIO-RELATED"/>
    <property type="match status" value="1"/>
</dbReference>
<organism evidence="4 5">
    <name type="scientific">Paramecium tetraurelia</name>
    <dbReference type="NCBI Taxonomy" id="5888"/>
    <lineage>
        <taxon>Eukaryota</taxon>
        <taxon>Sar</taxon>
        <taxon>Alveolata</taxon>
        <taxon>Ciliophora</taxon>
        <taxon>Intramacronucleata</taxon>
        <taxon>Oligohymenophorea</taxon>
        <taxon>Peniculida</taxon>
        <taxon>Parameciidae</taxon>
        <taxon>Paramecium</taxon>
    </lineage>
</organism>
<dbReference type="SMART" id="SM00025">
    <property type="entry name" value="Pumilio"/>
    <property type="match status" value="8"/>
</dbReference>
<dbReference type="Proteomes" id="UP000000600">
    <property type="component" value="Unassembled WGS sequence"/>
</dbReference>
<evidence type="ECO:0000313" key="4">
    <source>
        <dbReference type="EMBL" id="CAK74249.1"/>
    </source>
</evidence>
<dbReference type="InterPro" id="IPR011989">
    <property type="entry name" value="ARM-like"/>
</dbReference>
<feature type="repeat" description="Pumilio" evidence="2">
    <location>
        <begin position="216"/>
        <end position="252"/>
    </location>
</feature>
<dbReference type="HOGENOM" id="CLU_536904_0_0_1"/>
<sequence>MNYQQAIQSCSPTKQKQECFQRRQEEIGSPVTISLQSEFEQLTLDTSPKLDPLTNQHSGILDFIDEIDQEEKFKKHQSLSLQKDLIRRNNKNKSNEGQSSPHSNQSLNDQKFKYIKELWLQESPIQEINKQVLSQRVISINEEQYFKDLQSDNVIGMGVYHSNEASPQMYFEPDIETDIYISSLIDSLWGNQIVSRKLQKLIESGTPEQQLLIVQKLERISPQIQKDVFGNYVVQKIFDSCGDVKLKTRMFNKLKTHFYDLSKNPFGCRVMQKLIEYSQGKEDIQNSILSQLVQNMRSLIYDSNGNYVIFKMLESYDKSKMEFLIPIVEESFHYMAQQIYGCKIIHKIIQQYPPNFIANLVKQSIANYSGLSQTEFGNYILQHILQFWIPSPEKTRLIQLVIQQFYQLSINKYASNTVERALETLSKSELITVLNWLLFRNQTQQQFSYVATNFVQLANHQFANYVIKKFLILIRSINVAIHFKLLNKESVGVLSSENHFARQFQLKFKQANEFAVFWRNK</sequence>
<dbReference type="STRING" id="5888.A0CTY2"/>
<evidence type="ECO:0000313" key="5">
    <source>
        <dbReference type="Proteomes" id="UP000000600"/>
    </source>
</evidence>
<dbReference type="GO" id="GO:0010608">
    <property type="term" value="P:post-transcriptional regulation of gene expression"/>
    <property type="evidence" value="ECO:0000318"/>
    <property type="project" value="GO_Central"/>
</dbReference>
<feature type="domain" description="PUM-HD" evidence="3">
    <location>
        <begin position="157"/>
        <end position="512"/>
    </location>
</feature>
<dbReference type="SUPFAM" id="SSF48371">
    <property type="entry name" value="ARM repeat"/>
    <property type="match status" value="1"/>
</dbReference>
<dbReference type="InterPro" id="IPR001313">
    <property type="entry name" value="Pumilio_RNA-bd_rpt"/>
</dbReference>
<dbReference type="InterPro" id="IPR033133">
    <property type="entry name" value="PUM-HD"/>
</dbReference>
<dbReference type="Gene3D" id="1.25.10.10">
    <property type="entry name" value="Leucine-rich Repeat Variant"/>
    <property type="match status" value="1"/>
</dbReference>
<dbReference type="RefSeq" id="XP_001441646.1">
    <property type="nucleotide sequence ID" value="XM_001441609.1"/>
</dbReference>
<dbReference type="PROSITE" id="PS50302">
    <property type="entry name" value="PUM"/>
    <property type="match status" value="4"/>
</dbReference>
<dbReference type="GeneID" id="5027430"/>
<dbReference type="GO" id="GO:0005737">
    <property type="term" value="C:cytoplasm"/>
    <property type="evidence" value="ECO:0000318"/>
    <property type="project" value="GO_Central"/>
</dbReference>
<dbReference type="AlphaFoldDB" id="A0CTY2"/>
<dbReference type="GO" id="GO:0003729">
    <property type="term" value="F:mRNA binding"/>
    <property type="evidence" value="ECO:0000318"/>
    <property type="project" value="GO_Central"/>
</dbReference>
<dbReference type="OMA" id="INVAIHF"/>
<reference evidence="4 5" key="1">
    <citation type="journal article" date="2006" name="Nature">
        <title>Global trends of whole-genome duplications revealed by the ciliate Paramecium tetraurelia.</title>
        <authorList>
            <consortium name="Genoscope"/>
            <person name="Aury J.-M."/>
            <person name="Jaillon O."/>
            <person name="Duret L."/>
            <person name="Noel B."/>
            <person name="Jubin C."/>
            <person name="Porcel B.M."/>
            <person name="Segurens B."/>
            <person name="Daubin V."/>
            <person name="Anthouard V."/>
            <person name="Aiach N."/>
            <person name="Arnaiz O."/>
            <person name="Billaut A."/>
            <person name="Beisson J."/>
            <person name="Blanc I."/>
            <person name="Bouhouche K."/>
            <person name="Camara F."/>
            <person name="Duharcourt S."/>
            <person name="Guigo R."/>
            <person name="Gogendeau D."/>
            <person name="Katinka M."/>
            <person name="Keller A.-M."/>
            <person name="Kissmehl R."/>
            <person name="Klotz C."/>
            <person name="Koll F."/>
            <person name="Le Moue A."/>
            <person name="Lepere C."/>
            <person name="Malinsky S."/>
            <person name="Nowacki M."/>
            <person name="Nowak J.K."/>
            <person name="Plattner H."/>
            <person name="Poulain J."/>
            <person name="Ruiz F."/>
            <person name="Serrano V."/>
            <person name="Zagulski M."/>
            <person name="Dessen P."/>
            <person name="Betermier M."/>
            <person name="Weissenbach J."/>
            <person name="Scarpelli C."/>
            <person name="Schachter V."/>
            <person name="Sperling L."/>
            <person name="Meyer E."/>
            <person name="Cohen J."/>
            <person name="Wincker P."/>
        </authorList>
    </citation>
    <scope>NUCLEOTIDE SEQUENCE [LARGE SCALE GENOMIC DNA]</scope>
    <source>
        <strain evidence="4 5">Stock d4-2</strain>
    </source>
</reference>
<gene>
    <name evidence="4" type="ORF">GSPATT00038982001</name>
</gene>
<evidence type="ECO:0000256" key="2">
    <source>
        <dbReference type="PROSITE-ProRule" id="PRU00317"/>
    </source>
</evidence>
<protein>
    <recommendedName>
        <fullName evidence="3">PUM-HD domain-containing protein</fullName>
    </recommendedName>
</protein>
<dbReference type="eggNOG" id="KOG1488">
    <property type="taxonomic scope" value="Eukaryota"/>
</dbReference>
<evidence type="ECO:0000256" key="1">
    <source>
        <dbReference type="ARBA" id="ARBA00022737"/>
    </source>
</evidence>
<dbReference type="PROSITE" id="PS50303">
    <property type="entry name" value="PUM_HD"/>
    <property type="match status" value="1"/>
</dbReference>
<feature type="repeat" description="Pumilio" evidence="2">
    <location>
        <begin position="253"/>
        <end position="290"/>
    </location>
</feature>
<dbReference type="KEGG" id="ptm:GSPATT00038982001"/>
<dbReference type="EMBL" id="CT868179">
    <property type="protein sequence ID" value="CAK74249.1"/>
    <property type="molecule type" value="Genomic_DNA"/>
</dbReference>
<dbReference type="InParanoid" id="A0CTY2"/>